<comment type="caution">
    <text evidence="2">The sequence shown here is derived from an EMBL/GenBank/DDBJ whole genome shotgun (WGS) entry which is preliminary data.</text>
</comment>
<accession>A0A392PR74</accession>
<proteinExistence type="predicted"/>
<dbReference type="AlphaFoldDB" id="A0A392PR74"/>
<sequence>IAGMFLMFSGLYIVLWAKGKEGYADGGDFIESEFDAAKPLLC</sequence>
<dbReference type="EMBL" id="LXQA010093008">
    <property type="protein sequence ID" value="MCI14588.1"/>
    <property type="molecule type" value="Genomic_DNA"/>
</dbReference>
<protein>
    <submittedName>
        <fullName evidence="2">Auxin-induced protein 5NG4</fullName>
    </submittedName>
</protein>
<dbReference type="Proteomes" id="UP000265520">
    <property type="component" value="Unassembled WGS sequence"/>
</dbReference>
<name>A0A392PR74_9FABA</name>
<organism evidence="2 3">
    <name type="scientific">Trifolium medium</name>
    <dbReference type="NCBI Taxonomy" id="97028"/>
    <lineage>
        <taxon>Eukaryota</taxon>
        <taxon>Viridiplantae</taxon>
        <taxon>Streptophyta</taxon>
        <taxon>Embryophyta</taxon>
        <taxon>Tracheophyta</taxon>
        <taxon>Spermatophyta</taxon>
        <taxon>Magnoliopsida</taxon>
        <taxon>eudicotyledons</taxon>
        <taxon>Gunneridae</taxon>
        <taxon>Pentapetalae</taxon>
        <taxon>rosids</taxon>
        <taxon>fabids</taxon>
        <taxon>Fabales</taxon>
        <taxon>Fabaceae</taxon>
        <taxon>Papilionoideae</taxon>
        <taxon>50 kb inversion clade</taxon>
        <taxon>NPAAA clade</taxon>
        <taxon>Hologalegina</taxon>
        <taxon>IRL clade</taxon>
        <taxon>Trifolieae</taxon>
        <taxon>Trifolium</taxon>
    </lineage>
</organism>
<keyword evidence="3" id="KW-1185">Reference proteome</keyword>
<keyword evidence="1" id="KW-0732">Signal</keyword>
<evidence type="ECO:0000313" key="3">
    <source>
        <dbReference type="Proteomes" id="UP000265520"/>
    </source>
</evidence>
<feature type="chain" id="PRO_5017460702" evidence="1">
    <location>
        <begin position="20"/>
        <end position="42"/>
    </location>
</feature>
<evidence type="ECO:0000313" key="2">
    <source>
        <dbReference type="EMBL" id="MCI14588.1"/>
    </source>
</evidence>
<feature type="non-terminal residue" evidence="2">
    <location>
        <position position="1"/>
    </location>
</feature>
<feature type="signal peptide" evidence="1">
    <location>
        <begin position="1"/>
        <end position="19"/>
    </location>
</feature>
<reference evidence="2 3" key="1">
    <citation type="journal article" date="2018" name="Front. Plant Sci.">
        <title>Red Clover (Trifolium pratense) and Zigzag Clover (T. medium) - A Picture of Genomic Similarities and Differences.</title>
        <authorList>
            <person name="Dluhosova J."/>
            <person name="Istvanek J."/>
            <person name="Nedelnik J."/>
            <person name="Repkova J."/>
        </authorList>
    </citation>
    <scope>NUCLEOTIDE SEQUENCE [LARGE SCALE GENOMIC DNA]</scope>
    <source>
        <strain evidence="3">cv. 10/8</strain>
        <tissue evidence="2">Leaf</tissue>
    </source>
</reference>
<evidence type="ECO:0000256" key="1">
    <source>
        <dbReference type="SAM" id="SignalP"/>
    </source>
</evidence>